<sequence>MGNEIGEDDGSSHKRQSLSSVNSLNTFKSMSTYQTYITFATGNNNSIGALSRNESRRLLDRLEFTAEEEMLIKTLKKNVSTRSLLEPQLKPQRNNVDVIQRENNTKRDDKNKNKYEKLRLASDTTNNASKRVTSNSGVEIPLVNSNSQTNSFKFISSKYSPLESEEDLSKQFQKEHAHKTTKQYHKKTKSWSISNNQEKQNAKDIKNISKEEPNSVFVKQHKKKNSSFSIKNLFKKPNNNNSSSSSNQQQQQQTSNITKGNIKYDSFQTFEHFQNNGNDEEFMDDTIGGNEDEANKMNSIYLNNGETQLHNSLLIDMNETTNIEADLVMTHKRINLISSELPLSSNSSAESFQDADQQRIQELAENIDSYMTKAILLKQTDNFTESTDCLLLSILQYKKNTCF</sequence>
<proteinExistence type="predicted"/>
<evidence type="ECO:0000313" key="2">
    <source>
        <dbReference type="EMBL" id="OBA25544.1"/>
    </source>
</evidence>
<feature type="compositionally biased region" description="Basic and acidic residues" evidence="1">
    <location>
        <begin position="99"/>
        <end position="115"/>
    </location>
</feature>
<feature type="compositionally biased region" description="Polar residues" evidence="1">
    <location>
        <begin position="190"/>
        <end position="199"/>
    </location>
</feature>
<gene>
    <name evidence="2" type="ORF">HANVADRAFT_3647</name>
</gene>
<dbReference type="EMBL" id="LXPE01000075">
    <property type="protein sequence ID" value="OBA25544.1"/>
    <property type="molecule type" value="Genomic_DNA"/>
</dbReference>
<evidence type="ECO:0000313" key="3">
    <source>
        <dbReference type="Proteomes" id="UP000092321"/>
    </source>
</evidence>
<name>A0A1B7T9Y8_9ASCO</name>
<evidence type="ECO:0000256" key="1">
    <source>
        <dbReference type="SAM" id="MobiDB-lite"/>
    </source>
</evidence>
<feature type="region of interest" description="Disordered" evidence="1">
    <location>
        <begin position="166"/>
        <end position="256"/>
    </location>
</feature>
<feature type="compositionally biased region" description="Basic and acidic residues" evidence="1">
    <location>
        <begin position="200"/>
        <end position="213"/>
    </location>
</feature>
<feature type="compositionally biased region" description="Low complexity" evidence="1">
    <location>
        <begin position="238"/>
        <end position="256"/>
    </location>
</feature>
<protein>
    <submittedName>
        <fullName evidence="2">Uncharacterized protein</fullName>
    </submittedName>
</protein>
<organism evidence="2 3">
    <name type="scientific">Hanseniaspora valbyensis NRRL Y-1626</name>
    <dbReference type="NCBI Taxonomy" id="766949"/>
    <lineage>
        <taxon>Eukaryota</taxon>
        <taxon>Fungi</taxon>
        <taxon>Dikarya</taxon>
        <taxon>Ascomycota</taxon>
        <taxon>Saccharomycotina</taxon>
        <taxon>Saccharomycetes</taxon>
        <taxon>Saccharomycodales</taxon>
        <taxon>Saccharomycodaceae</taxon>
        <taxon>Hanseniaspora</taxon>
    </lineage>
</organism>
<dbReference type="OrthoDB" id="3972755at2759"/>
<feature type="region of interest" description="Disordered" evidence="1">
    <location>
        <begin position="88"/>
        <end position="115"/>
    </location>
</feature>
<keyword evidence="3" id="KW-1185">Reference proteome</keyword>
<reference evidence="3" key="1">
    <citation type="journal article" date="2016" name="Proc. Natl. Acad. Sci. U.S.A.">
        <title>Comparative genomics of biotechnologically important yeasts.</title>
        <authorList>
            <person name="Riley R."/>
            <person name="Haridas S."/>
            <person name="Wolfe K.H."/>
            <person name="Lopes M.R."/>
            <person name="Hittinger C.T."/>
            <person name="Goeker M."/>
            <person name="Salamov A.A."/>
            <person name="Wisecaver J.H."/>
            <person name="Long T.M."/>
            <person name="Calvey C.H."/>
            <person name="Aerts A.L."/>
            <person name="Barry K.W."/>
            <person name="Choi C."/>
            <person name="Clum A."/>
            <person name="Coughlan A.Y."/>
            <person name="Deshpande S."/>
            <person name="Douglass A.P."/>
            <person name="Hanson S.J."/>
            <person name="Klenk H.-P."/>
            <person name="LaButti K.M."/>
            <person name="Lapidus A."/>
            <person name="Lindquist E.A."/>
            <person name="Lipzen A.M."/>
            <person name="Meier-Kolthoff J.P."/>
            <person name="Ohm R.A."/>
            <person name="Otillar R.P."/>
            <person name="Pangilinan J.L."/>
            <person name="Peng Y."/>
            <person name="Rokas A."/>
            <person name="Rosa C.A."/>
            <person name="Scheuner C."/>
            <person name="Sibirny A.A."/>
            <person name="Slot J.C."/>
            <person name="Stielow J.B."/>
            <person name="Sun H."/>
            <person name="Kurtzman C.P."/>
            <person name="Blackwell M."/>
            <person name="Grigoriev I.V."/>
            <person name="Jeffries T.W."/>
        </authorList>
    </citation>
    <scope>NUCLEOTIDE SEQUENCE [LARGE SCALE GENOMIC DNA]</scope>
    <source>
        <strain evidence="3">NRRL Y-1626</strain>
    </source>
</reference>
<feature type="region of interest" description="Disordered" evidence="1">
    <location>
        <begin position="1"/>
        <end position="20"/>
    </location>
</feature>
<accession>A0A1B7T9Y8</accession>
<feature type="compositionally biased region" description="Basic residues" evidence="1">
    <location>
        <begin position="176"/>
        <end position="189"/>
    </location>
</feature>
<dbReference type="AlphaFoldDB" id="A0A1B7T9Y8"/>
<comment type="caution">
    <text evidence="2">The sequence shown here is derived from an EMBL/GenBank/DDBJ whole genome shotgun (WGS) entry which is preliminary data.</text>
</comment>
<dbReference type="Proteomes" id="UP000092321">
    <property type="component" value="Unassembled WGS sequence"/>
</dbReference>